<keyword evidence="7" id="KW-0106">Calcium</keyword>
<dbReference type="SUPFAM" id="SSF47473">
    <property type="entry name" value="EF-hand"/>
    <property type="match status" value="1"/>
</dbReference>
<dbReference type="AlphaFoldDB" id="A0A6G0XQ16"/>
<dbReference type="SUPFAM" id="SSF81324">
    <property type="entry name" value="Voltage-gated potassium channels"/>
    <property type="match status" value="2"/>
</dbReference>
<dbReference type="InterPro" id="IPR044581">
    <property type="entry name" value="TPC1_plant"/>
</dbReference>
<evidence type="ECO:0000256" key="6">
    <source>
        <dbReference type="ARBA" id="ARBA00022737"/>
    </source>
</evidence>
<comment type="caution">
    <text evidence="16">The sequence shown here is derived from an EMBL/GenBank/DDBJ whole genome shotgun (WGS) entry which is preliminary data.</text>
</comment>
<dbReference type="PANTHER" id="PTHR46988">
    <property type="entry name" value="TWO PORE CALCIUM CHANNEL PROTEIN 1"/>
    <property type="match status" value="1"/>
</dbReference>
<sequence length="701" mass="79675">MEDGALLELKEVDKRKVVEASWLVEDAFRGFARPHPKPTAQAIMMYKIYHRIAVVRRTAVSLLLLVSFAEEPYWCHGPWPHPCGDPSDPATPLTSNSHVLTKSTSAAVELGCLAICLLNDMLLYKALDSNFFARFDRIAVLCLFVADIINSVIRLVTPWSFCARLAPFFRLFIFMLTFHSIRSAYRKMYLVMAQVQNIISLVSLYVVFFAWLATILFQDTEEATIMQSFGESCWQLLILLTTANFPDVMMPAYTRNRAYGLFFVVFVAFGLFFMMNLILAQVFSNFQHIASMEETQRAKNREMFLTEAFELLVAVQSARNATPTSPQPLPQERRSSSPTKRQQVVPPPMPASTNTTISVEDEEECTWIDMELALCLFEELNHYNVASTRMKRKHMLQIFHKLDKDGDGCIELSDFFAICDAMGKFVKAYHKPPSEMERWFPHVAESAFFQRLCTIVEHKRFELAVDGVLALNALCIVGEVVQTKADDGEFLSVWEVAQLVFSTFYVVEMLLKITVKGFRDYVHYFRNCFDAVITIASLAVDIYAYIPNSFNDHTMAKVLMTFRCVRMLRLFLSIERYRVIISTAFAMVPLGKNLLLVMFCNMTLFALIGHQLFGGRISPSLLASEKFANSSYAAAGYAANNFNDLSSGMVTLFELLVVNNWFVIVEGHVLVTSLWARLFFVAFWLTGVIMTLNLIVASILV</sequence>
<keyword evidence="9 14" id="KW-1133">Transmembrane helix</keyword>
<dbReference type="VEuPathDB" id="FungiDB:AeMF1_017504"/>
<organism evidence="16 17">
    <name type="scientific">Aphanomyces euteiches</name>
    <dbReference type="NCBI Taxonomy" id="100861"/>
    <lineage>
        <taxon>Eukaryota</taxon>
        <taxon>Sar</taxon>
        <taxon>Stramenopiles</taxon>
        <taxon>Oomycota</taxon>
        <taxon>Saprolegniomycetes</taxon>
        <taxon>Saprolegniales</taxon>
        <taxon>Verrucalvaceae</taxon>
        <taxon>Aphanomyces</taxon>
    </lineage>
</organism>
<proteinExistence type="inferred from homology"/>
<evidence type="ECO:0000256" key="14">
    <source>
        <dbReference type="SAM" id="Phobius"/>
    </source>
</evidence>
<feature type="transmembrane region" description="Helical" evidence="14">
    <location>
        <begin position="594"/>
        <end position="613"/>
    </location>
</feature>
<protein>
    <recommendedName>
        <fullName evidence="15">EF-hand domain-containing protein</fullName>
    </recommendedName>
</protein>
<feature type="region of interest" description="Disordered" evidence="13">
    <location>
        <begin position="319"/>
        <end position="356"/>
    </location>
</feature>
<evidence type="ECO:0000256" key="13">
    <source>
        <dbReference type="SAM" id="MobiDB-lite"/>
    </source>
</evidence>
<evidence type="ECO:0000256" key="11">
    <source>
        <dbReference type="ARBA" id="ARBA00023136"/>
    </source>
</evidence>
<comment type="subunit">
    <text evidence="3">Homodimer.</text>
</comment>
<evidence type="ECO:0000256" key="1">
    <source>
        <dbReference type="ARBA" id="ARBA00004141"/>
    </source>
</evidence>
<feature type="domain" description="EF-hand" evidence="15">
    <location>
        <begin position="390"/>
        <end position="425"/>
    </location>
</feature>
<evidence type="ECO:0000256" key="8">
    <source>
        <dbReference type="ARBA" id="ARBA00022882"/>
    </source>
</evidence>
<dbReference type="Gene3D" id="1.20.120.350">
    <property type="entry name" value="Voltage-gated potassium channels. Chain C"/>
    <property type="match status" value="1"/>
</dbReference>
<dbReference type="Pfam" id="PF00520">
    <property type="entry name" value="Ion_trans"/>
    <property type="match status" value="2"/>
</dbReference>
<dbReference type="InterPro" id="IPR018247">
    <property type="entry name" value="EF_Hand_1_Ca_BS"/>
</dbReference>
<dbReference type="GO" id="GO:0034702">
    <property type="term" value="C:monoatomic ion channel complex"/>
    <property type="evidence" value="ECO:0007669"/>
    <property type="project" value="UniProtKB-KW"/>
</dbReference>
<keyword evidence="17" id="KW-1185">Reference proteome</keyword>
<name>A0A6G0XQ16_9STRA</name>
<keyword evidence="12" id="KW-0407">Ion channel</keyword>
<evidence type="ECO:0000256" key="5">
    <source>
        <dbReference type="ARBA" id="ARBA00022692"/>
    </source>
</evidence>
<dbReference type="InterPro" id="IPR005821">
    <property type="entry name" value="Ion_trans_dom"/>
</dbReference>
<feature type="transmembrane region" description="Helical" evidence="14">
    <location>
        <begin position="197"/>
        <end position="217"/>
    </location>
</feature>
<dbReference type="GO" id="GO:0005509">
    <property type="term" value="F:calcium ion binding"/>
    <property type="evidence" value="ECO:0007669"/>
    <property type="project" value="InterPro"/>
</dbReference>
<dbReference type="InterPro" id="IPR011992">
    <property type="entry name" value="EF-hand-dom_pair"/>
</dbReference>
<feature type="transmembrane region" description="Helical" evidence="14">
    <location>
        <begin position="650"/>
        <end position="671"/>
    </location>
</feature>
<dbReference type="PANTHER" id="PTHR46988:SF2">
    <property type="entry name" value="TWO PORE CALCIUM CHANNEL PROTEIN 1"/>
    <property type="match status" value="1"/>
</dbReference>
<feature type="transmembrane region" description="Helical" evidence="14">
    <location>
        <begin position="258"/>
        <end position="279"/>
    </location>
</feature>
<keyword evidence="5 14" id="KW-0812">Transmembrane</keyword>
<dbReference type="EMBL" id="VJMJ01000028">
    <property type="protein sequence ID" value="KAF0742382.1"/>
    <property type="molecule type" value="Genomic_DNA"/>
</dbReference>
<dbReference type="Proteomes" id="UP000481153">
    <property type="component" value="Unassembled WGS sequence"/>
</dbReference>
<comment type="subcellular location">
    <subcellularLocation>
        <location evidence="1">Membrane</location>
        <topology evidence="1">Multi-pass membrane protein</topology>
    </subcellularLocation>
</comment>
<dbReference type="Gene3D" id="1.10.238.10">
    <property type="entry name" value="EF-hand"/>
    <property type="match status" value="1"/>
</dbReference>
<evidence type="ECO:0000256" key="9">
    <source>
        <dbReference type="ARBA" id="ARBA00022989"/>
    </source>
</evidence>
<dbReference type="PROSITE" id="PS00018">
    <property type="entry name" value="EF_HAND_1"/>
    <property type="match status" value="1"/>
</dbReference>
<evidence type="ECO:0000313" key="16">
    <source>
        <dbReference type="EMBL" id="KAF0742382.1"/>
    </source>
</evidence>
<keyword evidence="6" id="KW-0677">Repeat</keyword>
<evidence type="ECO:0000256" key="3">
    <source>
        <dbReference type="ARBA" id="ARBA00011738"/>
    </source>
</evidence>
<dbReference type="GO" id="GO:0005245">
    <property type="term" value="F:voltage-gated calcium channel activity"/>
    <property type="evidence" value="ECO:0007669"/>
    <property type="project" value="InterPro"/>
</dbReference>
<feature type="transmembrane region" description="Helical" evidence="14">
    <location>
        <begin position="678"/>
        <end position="700"/>
    </location>
</feature>
<keyword evidence="10" id="KW-0406">Ion transport</keyword>
<keyword evidence="4" id="KW-0813">Transport</keyword>
<keyword evidence="11 14" id="KW-0472">Membrane</keyword>
<evidence type="ECO:0000256" key="2">
    <source>
        <dbReference type="ARBA" id="ARBA00009286"/>
    </source>
</evidence>
<comment type="similarity">
    <text evidence="2">Belongs to the calcium channel alpha-1 subunit (TC 1.A.1.11) family. Two pore calcium channel subfamily.</text>
</comment>
<dbReference type="Gene3D" id="1.10.287.70">
    <property type="match status" value="2"/>
</dbReference>
<reference evidence="16 17" key="1">
    <citation type="submission" date="2019-07" db="EMBL/GenBank/DDBJ databases">
        <title>Genomics analysis of Aphanomyces spp. identifies a new class of oomycete effector associated with host adaptation.</title>
        <authorList>
            <person name="Gaulin E."/>
        </authorList>
    </citation>
    <scope>NUCLEOTIDE SEQUENCE [LARGE SCALE GENOMIC DNA]</scope>
    <source>
        <strain evidence="16 17">ATCC 201684</strain>
    </source>
</reference>
<dbReference type="InterPro" id="IPR002048">
    <property type="entry name" value="EF_hand_dom"/>
</dbReference>
<evidence type="ECO:0000259" key="15">
    <source>
        <dbReference type="PROSITE" id="PS50222"/>
    </source>
</evidence>
<evidence type="ECO:0000256" key="12">
    <source>
        <dbReference type="ARBA" id="ARBA00023303"/>
    </source>
</evidence>
<evidence type="ECO:0000256" key="4">
    <source>
        <dbReference type="ARBA" id="ARBA00022448"/>
    </source>
</evidence>
<evidence type="ECO:0000313" key="17">
    <source>
        <dbReference type="Proteomes" id="UP000481153"/>
    </source>
</evidence>
<evidence type="ECO:0000256" key="7">
    <source>
        <dbReference type="ARBA" id="ARBA00022837"/>
    </source>
</evidence>
<dbReference type="PROSITE" id="PS50222">
    <property type="entry name" value="EF_HAND_2"/>
    <property type="match status" value="1"/>
</dbReference>
<keyword evidence="8" id="KW-0851">Voltage-gated channel</keyword>
<evidence type="ECO:0000256" key="10">
    <source>
        <dbReference type="ARBA" id="ARBA00023065"/>
    </source>
</evidence>
<dbReference type="InterPro" id="IPR027359">
    <property type="entry name" value="Volt_channel_dom_sf"/>
</dbReference>
<accession>A0A6G0XQ16</accession>
<gene>
    <name evidence="16" type="ORF">Ae201684_002656</name>
</gene>